<feature type="transmembrane region" description="Helical" evidence="1">
    <location>
        <begin position="225"/>
        <end position="246"/>
    </location>
</feature>
<evidence type="ECO:0000313" key="4">
    <source>
        <dbReference type="Proteomes" id="UP000217311"/>
    </source>
</evidence>
<feature type="transmembrane region" description="Helical" evidence="1">
    <location>
        <begin position="127"/>
        <end position="148"/>
    </location>
</feature>
<feature type="domain" description="Phosphatidic acid phosphatase type 2/haloperoxidase" evidence="2">
    <location>
        <begin position="127"/>
        <end position="240"/>
    </location>
</feature>
<feature type="transmembrane region" description="Helical" evidence="1">
    <location>
        <begin position="168"/>
        <end position="185"/>
    </location>
</feature>
<keyword evidence="1" id="KW-1133">Transmembrane helix</keyword>
<evidence type="ECO:0000259" key="2">
    <source>
        <dbReference type="SMART" id="SM00014"/>
    </source>
</evidence>
<name>A0A290MPQ1_CAUVI</name>
<dbReference type="PANTHER" id="PTHR14969">
    <property type="entry name" value="SPHINGOSINE-1-PHOSPHATE PHOSPHOHYDROLASE"/>
    <property type="match status" value="1"/>
</dbReference>
<dbReference type="Pfam" id="PF01569">
    <property type="entry name" value="PAP2"/>
    <property type="match status" value="1"/>
</dbReference>
<gene>
    <name evidence="3" type="ORF">CA606_00085</name>
</gene>
<reference evidence="4" key="1">
    <citation type="submission" date="2017-09" db="EMBL/GenBank/DDBJ databases">
        <title>Genome evolution observed in wild isolates of Caulobacter crescentus.</title>
        <authorList>
            <person name="Ely B."/>
            <person name="Wilson K."/>
            <person name="Scott D."/>
        </authorList>
    </citation>
    <scope>NUCLEOTIDE SEQUENCE [LARGE SCALE GENOMIC DNA]</scope>
    <source>
        <strain evidence="4">CB13b1a</strain>
    </source>
</reference>
<protein>
    <submittedName>
        <fullName evidence="3">PAP2 family protein</fullName>
    </submittedName>
</protein>
<dbReference type="PANTHER" id="PTHR14969:SF13">
    <property type="entry name" value="AT30094P"/>
    <property type="match status" value="1"/>
</dbReference>
<keyword evidence="1" id="KW-0472">Membrane</keyword>
<dbReference type="InterPro" id="IPR036938">
    <property type="entry name" value="PAP2/HPO_sf"/>
</dbReference>
<feature type="transmembrane region" description="Helical" evidence="1">
    <location>
        <begin position="37"/>
        <end position="57"/>
    </location>
</feature>
<sequence>MRFECRSVPVTAISQEGARCLYRLDVRRLFAAAGREIGVASALLIVALGGWGFVGIADEVVEGEAHAPDLAVLQALRVAGQPSALVGPEWLHVAAVDITALGSVAVLTLLILAAFAFLGSLKRWTEAWLLALSALSGVTVSQGLKAVFGRERPDEAYRVVEAVNASFPSGHAMLSAVVFLTLGVLAARFSERRRVKILALSAAVIVSLLVGASRVYLGVHWVSDVLAGWSVGAAWAMICWLVAYLVERRFKPSSASDAT</sequence>
<dbReference type="InterPro" id="IPR000326">
    <property type="entry name" value="PAP2/HPO"/>
</dbReference>
<feature type="transmembrane region" description="Helical" evidence="1">
    <location>
        <begin position="90"/>
        <end position="115"/>
    </location>
</feature>
<dbReference type="SMART" id="SM00014">
    <property type="entry name" value="acidPPc"/>
    <property type="match status" value="1"/>
</dbReference>
<dbReference type="SUPFAM" id="SSF48317">
    <property type="entry name" value="Acid phosphatase/Vanadium-dependent haloperoxidase"/>
    <property type="match status" value="1"/>
</dbReference>
<dbReference type="EMBL" id="CP023315">
    <property type="protein sequence ID" value="ATC30873.1"/>
    <property type="molecule type" value="Genomic_DNA"/>
</dbReference>
<dbReference type="CDD" id="cd03392">
    <property type="entry name" value="PAP2_like_2"/>
    <property type="match status" value="1"/>
</dbReference>
<evidence type="ECO:0000256" key="1">
    <source>
        <dbReference type="SAM" id="Phobius"/>
    </source>
</evidence>
<proteinExistence type="predicted"/>
<accession>A0A290MPQ1</accession>
<keyword evidence="1" id="KW-0812">Transmembrane</keyword>
<evidence type="ECO:0000313" key="3">
    <source>
        <dbReference type="EMBL" id="ATC30873.1"/>
    </source>
</evidence>
<feature type="transmembrane region" description="Helical" evidence="1">
    <location>
        <begin position="197"/>
        <end position="219"/>
    </location>
</feature>
<organism evidence="3 4">
    <name type="scientific">Caulobacter vibrioides</name>
    <name type="common">Caulobacter crescentus</name>
    <dbReference type="NCBI Taxonomy" id="155892"/>
    <lineage>
        <taxon>Bacteria</taxon>
        <taxon>Pseudomonadati</taxon>
        <taxon>Pseudomonadota</taxon>
        <taxon>Alphaproteobacteria</taxon>
        <taxon>Caulobacterales</taxon>
        <taxon>Caulobacteraceae</taxon>
        <taxon>Caulobacter</taxon>
    </lineage>
</organism>
<dbReference type="Gene3D" id="1.20.144.10">
    <property type="entry name" value="Phosphatidic acid phosphatase type 2/haloperoxidase"/>
    <property type="match status" value="2"/>
</dbReference>
<dbReference type="Proteomes" id="UP000217311">
    <property type="component" value="Chromosome"/>
</dbReference>
<dbReference type="AlphaFoldDB" id="A0A290MPQ1"/>